<evidence type="ECO:0000256" key="2">
    <source>
        <dbReference type="ARBA" id="ARBA00022448"/>
    </source>
</evidence>
<dbReference type="SUPFAM" id="SSF51206">
    <property type="entry name" value="cAMP-binding domain-like"/>
    <property type="match status" value="1"/>
</dbReference>
<dbReference type="Gene3D" id="1.10.287.630">
    <property type="entry name" value="Helix hairpin bin"/>
    <property type="match status" value="1"/>
</dbReference>
<evidence type="ECO:0000256" key="8">
    <source>
        <dbReference type="ARBA" id="ARBA00023303"/>
    </source>
</evidence>
<accession>A0ABD2J736</accession>
<evidence type="ECO:0000313" key="13">
    <source>
        <dbReference type="Proteomes" id="UP001620645"/>
    </source>
</evidence>
<dbReference type="FunFam" id="1.10.287.630:FF:000001">
    <property type="entry name" value="Cyclic nucleotide-gated channel alpha 3"/>
    <property type="match status" value="1"/>
</dbReference>
<name>A0ABD2J736_HETSC</name>
<feature type="region of interest" description="Disordered" evidence="9">
    <location>
        <begin position="1"/>
        <end position="111"/>
    </location>
</feature>
<feature type="transmembrane region" description="Helical" evidence="10">
    <location>
        <begin position="459"/>
        <end position="484"/>
    </location>
</feature>
<comment type="subcellular location">
    <subcellularLocation>
        <location evidence="1">Membrane</location>
        <topology evidence="1">Multi-pass membrane protein</topology>
    </subcellularLocation>
</comment>
<feature type="transmembrane region" description="Helical" evidence="10">
    <location>
        <begin position="433"/>
        <end position="452"/>
    </location>
</feature>
<dbReference type="SMART" id="SM00100">
    <property type="entry name" value="cNMP"/>
    <property type="match status" value="1"/>
</dbReference>
<reference evidence="12 13" key="1">
    <citation type="submission" date="2024-10" db="EMBL/GenBank/DDBJ databases">
        <authorList>
            <person name="Kim D."/>
        </authorList>
    </citation>
    <scope>NUCLEOTIDE SEQUENCE [LARGE SCALE GENOMIC DNA]</scope>
    <source>
        <strain evidence="12">Taebaek</strain>
    </source>
</reference>
<dbReference type="InterPro" id="IPR050866">
    <property type="entry name" value="CNG_cation_channel"/>
</dbReference>
<dbReference type="Gene3D" id="2.60.120.10">
    <property type="entry name" value="Jelly Rolls"/>
    <property type="match status" value="1"/>
</dbReference>
<dbReference type="GO" id="GO:0034220">
    <property type="term" value="P:monoatomic ion transmembrane transport"/>
    <property type="evidence" value="ECO:0007669"/>
    <property type="project" value="UniProtKB-KW"/>
</dbReference>
<feature type="domain" description="Cyclic nucleotide-binding" evidence="11">
    <location>
        <begin position="566"/>
        <end position="685"/>
    </location>
</feature>
<proteinExistence type="predicted"/>
<dbReference type="AlphaFoldDB" id="A0ABD2J736"/>
<dbReference type="PROSITE" id="PS50042">
    <property type="entry name" value="CNMP_BINDING_3"/>
    <property type="match status" value="1"/>
</dbReference>
<feature type="compositionally biased region" description="Basic and acidic residues" evidence="9">
    <location>
        <begin position="65"/>
        <end position="85"/>
    </location>
</feature>
<comment type="caution">
    <text evidence="12">The sequence shown here is derived from an EMBL/GenBank/DDBJ whole genome shotgun (WGS) entry which is preliminary data.</text>
</comment>
<feature type="transmembrane region" description="Helical" evidence="10">
    <location>
        <begin position="270"/>
        <end position="291"/>
    </location>
</feature>
<keyword evidence="5" id="KW-0406">Ion transport</keyword>
<dbReference type="InterPro" id="IPR032406">
    <property type="entry name" value="CLZ_dom"/>
</dbReference>
<dbReference type="InterPro" id="IPR018490">
    <property type="entry name" value="cNMP-bd_dom_sf"/>
</dbReference>
<feature type="compositionally biased region" description="Basic and acidic residues" evidence="9">
    <location>
        <begin position="28"/>
        <end position="47"/>
    </location>
</feature>
<dbReference type="Proteomes" id="UP001620645">
    <property type="component" value="Unassembled WGS sequence"/>
</dbReference>
<keyword evidence="4 10" id="KW-1133">Transmembrane helix</keyword>
<evidence type="ECO:0000256" key="1">
    <source>
        <dbReference type="ARBA" id="ARBA00004141"/>
    </source>
</evidence>
<feature type="transmembrane region" description="Helical" evidence="10">
    <location>
        <begin position="379"/>
        <end position="404"/>
    </location>
</feature>
<dbReference type="FunFam" id="2.60.120.10:FF:000002">
    <property type="entry name" value="Cyclic nucleotide gated channel alpha 1a"/>
    <property type="match status" value="1"/>
</dbReference>
<keyword evidence="6 10" id="KW-0472">Membrane</keyword>
<dbReference type="PANTHER" id="PTHR45638">
    <property type="entry name" value="CYCLIC NUCLEOTIDE-GATED CATION CHANNEL SUBUNIT A"/>
    <property type="match status" value="1"/>
</dbReference>
<dbReference type="Gene3D" id="1.20.5.300">
    <property type="match status" value="1"/>
</dbReference>
<evidence type="ECO:0000256" key="9">
    <source>
        <dbReference type="SAM" id="MobiDB-lite"/>
    </source>
</evidence>
<gene>
    <name evidence="12" type="ORF">niasHS_009040</name>
</gene>
<feature type="transmembrane region" description="Helical" evidence="10">
    <location>
        <begin position="239"/>
        <end position="258"/>
    </location>
</feature>
<keyword evidence="7" id="KW-1071">Ligand-gated ion channel</keyword>
<dbReference type="Gene3D" id="1.10.287.70">
    <property type="match status" value="1"/>
</dbReference>
<keyword evidence="13" id="KW-1185">Reference proteome</keyword>
<dbReference type="PANTHER" id="PTHR45638:SF11">
    <property type="entry name" value="CYCLIC NUCLEOTIDE-GATED CATION CHANNEL SUBUNIT A"/>
    <property type="match status" value="1"/>
</dbReference>
<organism evidence="12 13">
    <name type="scientific">Heterodera schachtii</name>
    <name type="common">Sugarbeet cyst nematode worm</name>
    <name type="synonym">Tylenchus schachtii</name>
    <dbReference type="NCBI Taxonomy" id="97005"/>
    <lineage>
        <taxon>Eukaryota</taxon>
        <taxon>Metazoa</taxon>
        <taxon>Ecdysozoa</taxon>
        <taxon>Nematoda</taxon>
        <taxon>Chromadorea</taxon>
        <taxon>Rhabditida</taxon>
        <taxon>Tylenchina</taxon>
        <taxon>Tylenchomorpha</taxon>
        <taxon>Tylenchoidea</taxon>
        <taxon>Heteroderidae</taxon>
        <taxon>Heteroderinae</taxon>
        <taxon>Heterodera</taxon>
    </lineage>
</organism>
<feature type="compositionally biased region" description="Polar residues" evidence="9">
    <location>
        <begin position="91"/>
        <end position="111"/>
    </location>
</feature>
<dbReference type="PRINTS" id="PR01463">
    <property type="entry name" value="EAGCHANLFMLY"/>
</dbReference>
<dbReference type="Pfam" id="PF00027">
    <property type="entry name" value="cNMP_binding"/>
    <property type="match status" value="1"/>
</dbReference>
<keyword evidence="3 10" id="KW-0812">Transmembrane</keyword>
<protein>
    <recommendedName>
        <fullName evidence="11">Cyclic nucleotide-binding domain-containing protein</fullName>
    </recommendedName>
</protein>
<dbReference type="GO" id="GO:0034703">
    <property type="term" value="C:cation channel complex"/>
    <property type="evidence" value="ECO:0007669"/>
    <property type="project" value="UniProtKB-ARBA"/>
</dbReference>
<dbReference type="SUPFAM" id="SSF81324">
    <property type="entry name" value="Voltage-gated potassium channels"/>
    <property type="match status" value="1"/>
</dbReference>
<evidence type="ECO:0000256" key="5">
    <source>
        <dbReference type="ARBA" id="ARBA00023065"/>
    </source>
</evidence>
<evidence type="ECO:0000256" key="4">
    <source>
        <dbReference type="ARBA" id="ARBA00022989"/>
    </source>
</evidence>
<dbReference type="PROSITE" id="PS00889">
    <property type="entry name" value="CNMP_BINDING_2"/>
    <property type="match status" value="1"/>
</dbReference>
<dbReference type="EMBL" id="JBICCN010000219">
    <property type="protein sequence ID" value="KAL3085998.1"/>
    <property type="molecule type" value="Genomic_DNA"/>
</dbReference>
<evidence type="ECO:0000313" key="12">
    <source>
        <dbReference type="EMBL" id="KAL3085998.1"/>
    </source>
</evidence>
<feature type="compositionally biased region" description="Polar residues" evidence="9">
    <location>
        <begin position="49"/>
        <end position="64"/>
    </location>
</feature>
<dbReference type="InterPro" id="IPR003938">
    <property type="entry name" value="K_chnl_volt-dep_EAG/ELK/ERG"/>
</dbReference>
<dbReference type="CDD" id="cd00038">
    <property type="entry name" value="CAP_ED"/>
    <property type="match status" value="1"/>
</dbReference>
<evidence type="ECO:0000256" key="7">
    <source>
        <dbReference type="ARBA" id="ARBA00023286"/>
    </source>
</evidence>
<keyword evidence="8" id="KW-0407">Ion channel</keyword>
<dbReference type="InterPro" id="IPR000595">
    <property type="entry name" value="cNMP-bd_dom"/>
</dbReference>
<evidence type="ECO:0000256" key="3">
    <source>
        <dbReference type="ARBA" id="ARBA00022692"/>
    </source>
</evidence>
<evidence type="ECO:0000256" key="10">
    <source>
        <dbReference type="SAM" id="Phobius"/>
    </source>
</evidence>
<evidence type="ECO:0000256" key="6">
    <source>
        <dbReference type="ARBA" id="ARBA00023136"/>
    </source>
</evidence>
<sequence length="763" mass="87698">MRDSESEGSGNYSSLNTKEKQTNVAKTETYKQKAESKELRLAEEHGKSKSNLQVPQIKADQSQFEQDHQHLNPDQSKIEQDKPQLKPDQPSPSATPCTNRHLTVQSGKSSGWSRLSARVEEAVIKNLQQRSDHEQLNATIVMNGMSSRMNADIAKQNPRMKFSTIAKGLSLMSKVRVADVALEREQLAFFTKFGISTSDSVQQEKSYDLSNATKVFTWDGLSKWEFFRDKFVLEPSRDYYYRWLGIVTLAYCYNLLLIVYRCVFIDSQSVSFACLMVFIFLDIIFDIIYVIDSFVRARTGYMDQGLMVRDVTKIKRRYKKDNMRWIDLISCLPFDYVFELAFKTTNPCFRFNRLIRIDRPLAFQNATEMRMSRPNIFRLLCVFLYILVLIHWNACFYFLVSYLIGFGSTSWVYGYANIQSLPPGTLDTLGRRYLYSFYWSTLMLTAIGEVPWPIKSVEFAIVCADLLFGVLVFATTVGNVGTLITNAGSARLDFQTNIDKVKSFMKHRSVGKKLVHRIGKWFDYLWENKQAMGGRDDQEVLKLLPTKLQAEIAMHVHFETLRKVRLFQDCESGLLGELVLKLELQVFSPKDYVCRKGDVGREMYIVKKGRLQVVADDGVKIFHTLVEGAVFGELSLLNIPGSKHGNRRSASIRSVGYTDLFVLKKADLWAALREYPEAKKLLMQKGCELLLKDGLLDENLAQNLHDESKSEEKQLCNLRTHVEKLQNRLARLTAEYISSEARLFERLEYLEDQLAKKGIKHGK</sequence>
<dbReference type="InterPro" id="IPR018488">
    <property type="entry name" value="cNMP-bd_CS"/>
</dbReference>
<dbReference type="Pfam" id="PF16526">
    <property type="entry name" value="CLZ"/>
    <property type="match status" value="1"/>
</dbReference>
<feature type="compositionally biased region" description="Polar residues" evidence="9">
    <location>
        <begin position="7"/>
        <end position="26"/>
    </location>
</feature>
<dbReference type="InterPro" id="IPR014710">
    <property type="entry name" value="RmlC-like_jellyroll"/>
</dbReference>
<evidence type="ECO:0000259" key="11">
    <source>
        <dbReference type="PROSITE" id="PS50042"/>
    </source>
</evidence>
<dbReference type="PROSITE" id="PS00888">
    <property type="entry name" value="CNMP_BINDING_1"/>
    <property type="match status" value="1"/>
</dbReference>
<keyword evidence="2" id="KW-0813">Transport</keyword>